<comment type="subcellular location">
    <subcellularLocation>
        <location evidence="1">Cell membrane</location>
        <topology evidence="1">Single-pass membrane protein</topology>
    </subcellularLocation>
    <subcellularLocation>
        <location evidence="7">Cell membrane</location>
        <topology evidence="7">Single-pass type II membrane protein</topology>
    </subcellularLocation>
</comment>
<evidence type="ECO:0000256" key="2">
    <source>
        <dbReference type="ARBA" id="ARBA00005811"/>
    </source>
</evidence>
<dbReference type="PANTHER" id="PTHR30558">
    <property type="entry name" value="EXBD MEMBRANE COMPONENT OF PMF-DRIVEN MACROMOLECULE IMPORT SYSTEM"/>
    <property type="match status" value="1"/>
</dbReference>
<keyword evidence="5 8" id="KW-1133">Transmembrane helix</keyword>
<protein>
    <submittedName>
        <fullName evidence="9">Biopolymer transport protein ExbD</fullName>
    </submittedName>
</protein>
<evidence type="ECO:0000256" key="1">
    <source>
        <dbReference type="ARBA" id="ARBA00004162"/>
    </source>
</evidence>
<dbReference type="InterPro" id="IPR003400">
    <property type="entry name" value="ExbD"/>
</dbReference>
<evidence type="ECO:0000256" key="3">
    <source>
        <dbReference type="ARBA" id="ARBA00022475"/>
    </source>
</evidence>
<dbReference type="AlphaFoldDB" id="A0A450TEA7"/>
<proteinExistence type="inferred from homology"/>
<keyword evidence="3" id="KW-1003">Cell membrane</keyword>
<dbReference type="EMBL" id="CAADEY010000129">
    <property type="protein sequence ID" value="VFJ65347.1"/>
    <property type="molecule type" value="Genomic_DNA"/>
</dbReference>
<evidence type="ECO:0000313" key="9">
    <source>
        <dbReference type="EMBL" id="VFJ65347.1"/>
    </source>
</evidence>
<accession>A0A450TEA7</accession>
<gene>
    <name evidence="9" type="ORF">BECKDK2373C_GA0170839_11293</name>
</gene>
<keyword evidence="4 7" id="KW-0812">Transmembrane</keyword>
<dbReference type="GO" id="GO:0015031">
    <property type="term" value="P:protein transport"/>
    <property type="evidence" value="ECO:0007669"/>
    <property type="project" value="UniProtKB-KW"/>
</dbReference>
<dbReference type="GO" id="GO:0022857">
    <property type="term" value="F:transmembrane transporter activity"/>
    <property type="evidence" value="ECO:0007669"/>
    <property type="project" value="InterPro"/>
</dbReference>
<evidence type="ECO:0000256" key="6">
    <source>
        <dbReference type="ARBA" id="ARBA00023136"/>
    </source>
</evidence>
<keyword evidence="6 8" id="KW-0472">Membrane</keyword>
<evidence type="ECO:0000256" key="5">
    <source>
        <dbReference type="ARBA" id="ARBA00022989"/>
    </source>
</evidence>
<dbReference type="GO" id="GO:0005886">
    <property type="term" value="C:plasma membrane"/>
    <property type="evidence" value="ECO:0007669"/>
    <property type="project" value="UniProtKB-SubCell"/>
</dbReference>
<dbReference type="PANTHER" id="PTHR30558:SF7">
    <property type="entry name" value="TOL-PAL SYSTEM PROTEIN TOLR"/>
    <property type="match status" value="1"/>
</dbReference>
<name>A0A450TEA7_9GAMM</name>
<comment type="similarity">
    <text evidence="2 7">Belongs to the ExbD/TolR family.</text>
</comment>
<keyword evidence="7" id="KW-0813">Transport</keyword>
<keyword evidence="7" id="KW-0653">Protein transport</keyword>
<organism evidence="9">
    <name type="scientific">Candidatus Kentrum sp. DK</name>
    <dbReference type="NCBI Taxonomy" id="2126562"/>
    <lineage>
        <taxon>Bacteria</taxon>
        <taxon>Pseudomonadati</taxon>
        <taxon>Pseudomonadota</taxon>
        <taxon>Gammaproteobacteria</taxon>
        <taxon>Candidatus Kentrum</taxon>
    </lineage>
</organism>
<evidence type="ECO:0000256" key="7">
    <source>
        <dbReference type="RuleBase" id="RU003879"/>
    </source>
</evidence>
<dbReference type="Pfam" id="PF02472">
    <property type="entry name" value="ExbD"/>
    <property type="match status" value="1"/>
</dbReference>
<evidence type="ECO:0000256" key="8">
    <source>
        <dbReference type="SAM" id="Phobius"/>
    </source>
</evidence>
<reference evidence="9" key="1">
    <citation type="submission" date="2019-02" db="EMBL/GenBank/DDBJ databases">
        <authorList>
            <person name="Gruber-Vodicka R. H."/>
            <person name="Seah K. B. B."/>
        </authorList>
    </citation>
    <scope>NUCLEOTIDE SEQUENCE</scope>
    <source>
        <strain evidence="9">BECK_DK161</strain>
    </source>
</reference>
<sequence>MKPLAQINVIPFIDVMLVLLAVVLTTATFVAQGKIPVNLPTAAQGDPIPETEHIGITINESGAIHLDGRALTPEQLDERIRGFLQSSRETRYLLHVDENTAFRYFVAVIDVLKKHKVEDVSIVTERE</sequence>
<dbReference type="Gene3D" id="3.30.420.270">
    <property type="match status" value="1"/>
</dbReference>
<evidence type="ECO:0000256" key="4">
    <source>
        <dbReference type="ARBA" id="ARBA00022692"/>
    </source>
</evidence>
<feature type="transmembrane region" description="Helical" evidence="8">
    <location>
        <begin position="12"/>
        <end position="31"/>
    </location>
</feature>